<evidence type="ECO:0000256" key="1">
    <source>
        <dbReference type="ARBA" id="ARBA00022428"/>
    </source>
</evidence>
<name>A0A7G1Q846_9GAMM</name>
<comment type="pathway">
    <text evidence="6">Quinol/quinone metabolism; menaquinone biosynthesis; menaquinol from 1,4-dihydroxy-2-naphthoate: step 2/2.</text>
</comment>
<reference evidence="7 8" key="1">
    <citation type="submission" date="2020-03" db="EMBL/GenBank/DDBJ databases">
        <authorList>
            <person name="Picone N."/>
        </authorList>
    </citation>
    <scope>NUCLEOTIDE SEQUENCE [LARGE SCALE GENOMIC DNA]</scope>
    <source>
        <strain evidence="7">NSCAC1</strain>
    </source>
</reference>
<dbReference type="GO" id="GO:0008425">
    <property type="term" value="F:2-methoxy-6-polyprenyl-1,4-benzoquinol methyltransferase activity"/>
    <property type="evidence" value="ECO:0007669"/>
    <property type="project" value="UniProtKB-UniRule"/>
</dbReference>
<dbReference type="PROSITE" id="PS01184">
    <property type="entry name" value="UBIE_2"/>
    <property type="match status" value="1"/>
</dbReference>
<dbReference type="CDD" id="cd02440">
    <property type="entry name" value="AdoMet_MTases"/>
    <property type="match status" value="1"/>
</dbReference>
<proteinExistence type="inferred from homology"/>
<evidence type="ECO:0000313" key="8">
    <source>
        <dbReference type="Proteomes" id="UP000516072"/>
    </source>
</evidence>
<dbReference type="GO" id="GO:0043770">
    <property type="term" value="F:demethylmenaquinone methyltransferase activity"/>
    <property type="evidence" value="ECO:0007669"/>
    <property type="project" value="UniProtKB-UniRule"/>
</dbReference>
<comment type="catalytic activity">
    <reaction evidence="6">
        <text>a 2-demethylmenaquinol + S-adenosyl-L-methionine = a menaquinol + S-adenosyl-L-homocysteine + H(+)</text>
        <dbReference type="Rhea" id="RHEA:42640"/>
        <dbReference type="Rhea" id="RHEA-COMP:9539"/>
        <dbReference type="Rhea" id="RHEA-COMP:9563"/>
        <dbReference type="ChEBI" id="CHEBI:15378"/>
        <dbReference type="ChEBI" id="CHEBI:18151"/>
        <dbReference type="ChEBI" id="CHEBI:55437"/>
        <dbReference type="ChEBI" id="CHEBI:57856"/>
        <dbReference type="ChEBI" id="CHEBI:59789"/>
        <dbReference type="EC" id="2.1.1.163"/>
    </reaction>
</comment>
<keyword evidence="3 6" id="KW-0808">Transferase</keyword>
<evidence type="ECO:0000256" key="5">
    <source>
        <dbReference type="ARBA" id="ARBA00022691"/>
    </source>
</evidence>
<evidence type="ECO:0000256" key="2">
    <source>
        <dbReference type="ARBA" id="ARBA00022603"/>
    </source>
</evidence>
<comment type="catalytic activity">
    <reaction evidence="6">
        <text>a 2-methoxy-6-(all-trans-polyprenyl)benzene-1,4-diol + S-adenosyl-L-methionine = a 5-methoxy-2-methyl-3-(all-trans-polyprenyl)benzene-1,4-diol + S-adenosyl-L-homocysteine + H(+)</text>
        <dbReference type="Rhea" id="RHEA:28286"/>
        <dbReference type="Rhea" id="RHEA-COMP:10858"/>
        <dbReference type="Rhea" id="RHEA-COMP:10859"/>
        <dbReference type="ChEBI" id="CHEBI:15378"/>
        <dbReference type="ChEBI" id="CHEBI:57856"/>
        <dbReference type="ChEBI" id="CHEBI:59789"/>
        <dbReference type="ChEBI" id="CHEBI:84166"/>
        <dbReference type="ChEBI" id="CHEBI:84167"/>
        <dbReference type="EC" id="2.1.1.201"/>
    </reaction>
</comment>
<dbReference type="SUPFAM" id="SSF53335">
    <property type="entry name" value="S-adenosyl-L-methionine-dependent methyltransferases"/>
    <property type="match status" value="1"/>
</dbReference>
<keyword evidence="8" id="KW-1185">Reference proteome</keyword>
<organism evidence="7 8">
    <name type="scientific">Candidatus Nitrosacidococcus tergens</name>
    <dbReference type="NCBI Taxonomy" id="553981"/>
    <lineage>
        <taxon>Bacteria</taxon>
        <taxon>Pseudomonadati</taxon>
        <taxon>Pseudomonadota</taxon>
        <taxon>Gammaproteobacteria</taxon>
        <taxon>Chromatiales</taxon>
        <taxon>Chromatiaceae</taxon>
        <taxon>Candidatus Nitrosacidococcus</taxon>
    </lineage>
</organism>
<dbReference type="UniPathway" id="UPA00232"/>
<dbReference type="PANTHER" id="PTHR43591:SF24">
    <property type="entry name" value="2-METHOXY-6-POLYPRENYL-1,4-BENZOQUINOL METHYLASE, MITOCHONDRIAL"/>
    <property type="match status" value="1"/>
</dbReference>
<dbReference type="EMBL" id="LR778175">
    <property type="protein sequence ID" value="CAB1274768.1"/>
    <property type="molecule type" value="Genomic_DNA"/>
</dbReference>
<gene>
    <name evidence="6 7" type="primary">ubiE</name>
    <name evidence="7" type="ORF">NSCAC_0334</name>
</gene>
<keyword evidence="1 6" id="KW-0474">Menaquinone biosynthesis</keyword>
<feature type="binding site" evidence="6">
    <location>
        <begin position="121"/>
        <end position="122"/>
    </location>
    <ligand>
        <name>S-adenosyl-L-methionine</name>
        <dbReference type="ChEBI" id="CHEBI:59789"/>
    </ligand>
</feature>
<accession>A0A7G1Q846</accession>
<dbReference type="UniPathway" id="UPA00079">
    <property type="reaction ID" value="UER00169"/>
</dbReference>
<dbReference type="Proteomes" id="UP000516072">
    <property type="component" value="Chromosome"/>
</dbReference>
<dbReference type="GO" id="GO:0032259">
    <property type="term" value="P:methylation"/>
    <property type="evidence" value="ECO:0007669"/>
    <property type="project" value="UniProtKB-KW"/>
</dbReference>
<dbReference type="EC" id="2.1.1.201" evidence="6"/>
<dbReference type="PROSITE" id="PS51608">
    <property type="entry name" value="SAM_MT_UBIE"/>
    <property type="match status" value="1"/>
</dbReference>
<dbReference type="AlphaFoldDB" id="A0A7G1Q846"/>
<dbReference type="NCBIfam" id="TIGR01934">
    <property type="entry name" value="MenG_MenH_UbiE"/>
    <property type="match status" value="1"/>
</dbReference>
<dbReference type="Pfam" id="PF01209">
    <property type="entry name" value="Ubie_methyltran"/>
    <property type="match status" value="1"/>
</dbReference>
<evidence type="ECO:0000313" key="7">
    <source>
        <dbReference type="EMBL" id="CAB1274768.1"/>
    </source>
</evidence>
<dbReference type="Gene3D" id="3.40.50.150">
    <property type="entry name" value="Vaccinia Virus protein VP39"/>
    <property type="match status" value="1"/>
</dbReference>
<dbReference type="PANTHER" id="PTHR43591">
    <property type="entry name" value="METHYLTRANSFERASE"/>
    <property type="match status" value="1"/>
</dbReference>
<dbReference type="InterPro" id="IPR023576">
    <property type="entry name" value="UbiE/COQ5_MeTrFase_CS"/>
</dbReference>
<feature type="binding site" evidence="6">
    <location>
        <position position="72"/>
    </location>
    <ligand>
        <name>S-adenosyl-L-methionine</name>
        <dbReference type="ChEBI" id="CHEBI:59789"/>
    </ligand>
</feature>
<keyword evidence="2 6" id="KW-0489">Methyltransferase</keyword>
<protein>
    <recommendedName>
        <fullName evidence="6">Ubiquinone/menaquinone biosynthesis C-methyltransferase UbiE</fullName>
        <ecNumber evidence="6">2.1.1.163</ecNumber>
        <ecNumber evidence="6">2.1.1.201</ecNumber>
    </recommendedName>
    <alternativeName>
        <fullName evidence="6">2-methoxy-6-polyprenyl-1,4-benzoquinol methylase</fullName>
    </alternativeName>
    <alternativeName>
        <fullName evidence="6">Demethylmenaquinone methyltransferase</fullName>
    </alternativeName>
</protein>
<comment type="function">
    <text evidence="6">Methyltransferase required for the conversion of demethylmenaquinol (DMKH2) to menaquinol (MKH2) and the conversion of 2-polyprenyl-6-methoxy-1,4-benzoquinol (DDMQH2) to 2-polyprenyl-3-methyl-6-methoxy-1,4-benzoquinol (DMQH2).</text>
</comment>
<sequence>MDQKQTTHFGFQEIAIEEKARRVAEVFHSVANRYDVMNDLMSLGIHRFWKHFAIELSNIRPGMQILDVASGTGDIAKLFSDRLGKSGHIFLTDINSSMLTNGRKRLINLGKIGNLSYTQANAEALPFPNNYFDRITIAFGLRNVTNKLAALQSMYRVLKPGGQLLILEFSKPMPWVTPIYDKYSFWILPQLGKLITGDADSYRYLVESIRKHPDQNTLKELIHSAGFDHCTFYNLSQGIVALHKGYKY</sequence>
<feature type="binding site" evidence="6">
    <location>
        <position position="93"/>
    </location>
    <ligand>
        <name>S-adenosyl-L-methionine</name>
        <dbReference type="ChEBI" id="CHEBI:59789"/>
    </ligand>
</feature>
<dbReference type="InterPro" id="IPR029063">
    <property type="entry name" value="SAM-dependent_MTases_sf"/>
</dbReference>
<dbReference type="HAMAP" id="MF_01813">
    <property type="entry name" value="MenG_UbiE_methyltr"/>
    <property type="match status" value="1"/>
</dbReference>
<dbReference type="KEGG" id="ntg:NSCAC_0334"/>
<comment type="pathway">
    <text evidence="6">Cofactor biosynthesis; ubiquinone biosynthesis.</text>
</comment>
<evidence type="ECO:0000256" key="6">
    <source>
        <dbReference type="HAMAP-Rule" id="MF_01813"/>
    </source>
</evidence>
<comment type="similarity">
    <text evidence="6">Belongs to the class I-like SAM-binding methyltransferase superfamily. MenG/UbiE family.</text>
</comment>
<keyword evidence="4 6" id="KW-0831">Ubiquinone biosynthesis</keyword>
<dbReference type="PROSITE" id="PS01183">
    <property type="entry name" value="UBIE_1"/>
    <property type="match status" value="1"/>
</dbReference>
<dbReference type="InterPro" id="IPR004033">
    <property type="entry name" value="UbiE/COQ5_MeTrFase"/>
</dbReference>
<dbReference type="NCBIfam" id="NF001240">
    <property type="entry name" value="PRK00216.1-1"/>
    <property type="match status" value="1"/>
</dbReference>
<dbReference type="EC" id="2.1.1.163" evidence="6"/>
<dbReference type="GO" id="GO:0009234">
    <property type="term" value="P:menaquinone biosynthetic process"/>
    <property type="evidence" value="ECO:0007669"/>
    <property type="project" value="UniProtKB-UniRule"/>
</dbReference>
<evidence type="ECO:0000256" key="4">
    <source>
        <dbReference type="ARBA" id="ARBA00022688"/>
    </source>
</evidence>
<evidence type="ECO:0000256" key="3">
    <source>
        <dbReference type="ARBA" id="ARBA00022679"/>
    </source>
</evidence>
<keyword evidence="5 6" id="KW-0949">S-adenosyl-L-methionine</keyword>
<dbReference type="RefSeq" id="WP_197744699.1">
    <property type="nucleotide sequence ID" value="NZ_LR778175.1"/>
</dbReference>
<dbReference type="GO" id="GO:0009060">
    <property type="term" value="P:aerobic respiration"/>
    <property type="evidence" value="ECO:0007669"/>
    <property type="project" value="UniProtKB-UniRule"/>
</dbReference>
<dbReference type="NCBIfam" id="NF001244">
    <property type="entry name" value="PRK00216.1-5"/>
    <property type="match status" value="1"/>
</dbReference>
<comment type="caution">
    <text evidence="6">Lacks conserved residue(s) required for the propagation of feature annotation.</text>
</comment>